<dbReference type="EMBL" id="CP059075">
    <property type="protein sequence ID" value="QRE03504.1"/>
    <property type="molecule type" value="Genomic_DNA"/>
</dbReference>
<evidence type="ECO:0000313" key="4">
    <source>
        <dbReference type="Proteomes" id="UP000596329"/>
    </source>
</evidence>
<keyword evidence="2" id="KW-0812">Transmembrane</keyword>
<reference evidence="3 4" key="1">
    <citation type="submission" date="2020-07" db="EMBL/GenBank/DDBJ databases">
        <title>Genomic characterization of Flavobacterium psychrophilum strains.</title>
        <authorList>
            <person name="Castillo D."/>
            <person name="Jorgensen J."/>
            <person name="Middelboe M."/>
        </authorList>
    </citation>
    <scope>NUCLEOTIDE SEQUENCE [LARGE SCALE GENOMIC DNA]</scope>
    <source>
        <strain evidence="3 4">FPS-R7</strain>
    </source>
</reference>
<feature type="transmembrane region" description="Helical" evidence="2">
    <location>
        <begin position="12"/>
        <end position="28"/>
    </location>
</feature>
<organism evidence="3 4">
    <name type="scientific">Flavobacterium psychrophilum</name>
    <dbReference type="NCBI Taxonomy" id="96345"/>
    <lineage>
        <taxon>Bacteria</taxon>
        <taxon>Pseudomonadati</taxon>
        <taxon>Bacteroidota</taxon>
        <taxon>Flavobacteriia</taxon>
        <taxon>Flavobacteriales</taxon>
        <taxon>Flavobacteriaceae</taxon>
        <taxon>Flavobacterium</taxon>
    </lineage>
</organism>
<gene>
    <name evidence="3" type="ORF">H0H26_11525</name>
</gene>
<keyword evidence="2" id="KW-1133">Transmembrane helix</keyword>
<proteinExistence type="predicted"/>
<name>A0A7U2NEE2_FLAPS</name>
<evidence type="ECO:0000256" key="2">
    <source>
        <dbReference type="SAM" id="Phobius"/>
    </source>
</evidence>
<dbReference type="Proteomes" id="UP000596329">
    <property type="component" value="Chromosome"/>
</dbReference>
<protein>
    <submittedName>
        <fullName evidence="3">Uncharacterized protein</fullName>
    </submittedName>
</protein>
<dbReference type="AlphaFoldDB" id="A0A7U2NEE2"/>
<feature type="coiled-coil region" evidence="1">
    <location>
        <begin position="70"/>
        <end position="104"/>
    </location>
</feature>
<accession>A0A7U2NEE2</accession>
<dbReference type="RefSeq" id="WP_203095793.1">
    <property type="nucleotide sequence ID" value="NZ_CP059075.1"/>
</dbReference>
<evidence type="ECO:0000313" key="3">
    <source>
        <dbReference type="EMBL" id="QRE03504.1"/>
    </source>
</evidence>
<evidence type="ECO:0000256" key="1">
    <source>
        <dbReference type="SAM" id="Coils"/>
    </source>
</evidence>
<keyword evidence="1" id="KW-0175">Coiled coil</keyword>
<sequence>MKKEYLKQLSQCLLMLAIAIVFMCAFHKCNRSTTTQKVTTKEVSGSFKLKDVVNKPIYTVVKTKKQPYINSEQLKNDEFLQNEIDRLLAENKKQLNEFANANDSLQLLLYEKSIQLNEFSQTFDDDKIKIDVSGLSQGTIKNIKANYTIKSQKIDVVVKKERIFALKTGLEYGNSIELNKGLFKANLEFENRKENSYSIGYDTDKRIWVGYKMTIFDIKR</sequence>
<keyword evidence="2" id="KW-0472">Membrane</keyword>